<sequence>MSDKNIRMIIGMDDTDSREGMCTTYLCALLRDELSSFADIVAEPILVRLNPTIPYKTRGNASVALLVECNDPERIVEHVTAKVASMACMNNENTNPGIVFITDDKFEAVKHELSTFFRRAVKEVITIDEAKELASELELRFKFFKNGRGLIGALSACGAMLDLEWDHTYEYLAYREKDVWGNLRTVDETSLFEADRQTYPDTWDTVDLVNKMAVCVPHSGDPVLFGIRGKDSSSVEKAASFVISEPVERICTYRTNQGTDMHLIPVSGVEGIDEMHSYILEGEVVSDPETIRGGHTIFSLVDNQGETIDCAAFEPTKNFRELVRKLIPGDRIVVYGSVTERTMNIEKMKILKLALKYEVSNPACPSCGKRMKSAGSGQGYRCRKCGTSSMDTERSEVKRDIQAGFYEVPPCARRHLAKQLIRFEKDDLPVFPGR</sequence>
<dbReference type="Gene3D" id="2.40.50.1010">
    <property type="match status" value="1"/>
</dbReference>
<evidence type="ECO:0000313" key="10">
    <source>
        <dbReference type="EMBL" id="SFM50044.1"/>
    </source>
</evidence>
<dbReference type="EMBL" id="FOUJ01000002">
    <property type="protein sequence ID" value="SFM50044.1"/>
    <property type="molecule type" value="Genomic_DNA"/>
</dbReference>
<dbReference type="InterPro" id="IPR053870">
    <property type="entry name" value="TiaS-like_TCKD"/>
</dbReference>
<keyword evidence="3 6" id="KW-0819">tRNA processing</keyword>
<dbReference type="Proteomes" id="UP000198535">
    <property type="component" value="Unassembled WGS sequence"/>
</dbReference>
<reference evidence="11" key="1">
    <citation type="submission" date="2016-10" db="EMBL/GenBank/DDBJ databases">
        <authorList>
            <person name="Varghese N."/>
            <person name="Submissions S."/>
        </authorList>
    </citation>
    <scope>NUCLEOTIDE SEQUENCE [LARGE SCALE GENOMIC DNA]</scope>
    <source>
        <strain evidence="11">Mob M</strain>
    </source>
</reference>
<evidence type="ECO:0000256" key="6">
    <source>
        <dbReference type="HAMAP-Rule" id="MF_01892"/>
    </source>
</evidence>
<evidence type="ECO:0000256" key="2">
    <source>
        <dbReference type="ARBA" id="ARBA00022598"/>
    </source>
</evidence>
<evidence type="ECO:0000313" key="11">
    <source>
        <dbReference type="Proteomes" id="UP000198535"/>
    </source>
</evidence>
<comment type="catalytic activity">
    <reaction evidence="6">
        <text>cytidine(34) in tRNA(Ile2) + agmatine + ATP + H2O = 2-agmatinylcytidine(34) in tRNA(Ile2) + AMP + 2 phosphate + 2 H(+)</text>
        <dbReference type="Rhea" id="RHEA:43608"/>
        <dbReference type="Rhea" id="RHEA-COMP:10625"/>
        <dbReference type="Rhea" id="RHEA-COMP:10626"/>
        <dbReference type="ChEBI" id="CHEBI:15377"/>
        <dbReference type="ChEBI" id="CHEBI:15378"/>
        <dbReference type="ChEBI" id="CHEBI:30616"/>
        <dbReference type="ChEBI" id="CHEBI:43474"/>
        <dbReference type="ChEBI" id="CHEBI:58145"/>
        <dbReference type="ChEBI" id="CHEBI:82748"/>
        <dbReference type="ChEBI" id="CHEBI:83545"/>
        <dbReference type="ChEBI" id="CHEBI:456215"/>
        <dbReference type="EC" id="6.3.4.22"/>
    </reaction>
</comment>
<dbReference type="InterPro" id="IPR013696">
    <property type="entry name" value="TiaS_FLD"/>
</dbReference>
<dbReference type="Gene3D" id="3.90.600.20">
    <property type="match status" value="1"/>
</dbReference>
<dbReference type="STRING" id="487685.SAMN04488696_1503"/>
<evidence type="ECO:0000256" key="4">
    <source>
        <dbReference type="ARBA" id="ARBA00022741"/>
    </source>
</evidence>
<comment type="function">
    <text evidence="6">ATP-dependent agmatine transferase that catalyzes the formation of 2-agmatinylcytidine (agm2C) at the wobble position (C34) of tRNA(Ile2), converting the codon specificity from AUG to AUA.</text>
</comment>
<proteinExistence type="inferred from homology"/>
<dbReference type="InterPro" id="IPR055394">
    <property type="entry name" value="Zn_ribbon_TiaS"/>
</dbReference>
<dbReference type="GO" id="GO:0005737">
    <property type="term" value="C:cytoplasm"/>
    <property type="evidence" value="ECO:0007669"/>
    <property type="project" value="UniProtKB-SubCell"/>
</dbReference>
<dbReference type="GO" id="GO:0016879">
    <property type="term" value="F:ligase activity, forming carbon-nitrogen bonds"/>
    <property type="evidence" value="ECO:0007669"/>
    <property type="project" value="UniProtKB-UniRule"/>
</dbReference>
<protein>
    <recommendedName>
        <fullName evidence="6">tRNA(Ile2) 2-agmatinylcytidine synthetase TiaS</fullName>
        <shortName evidence="6">tRNA(Ile2)-agm2C synthetase</shortName>
        <ecNumber evidence="6">6.3.4.22</ecNumber>
    </recommendedName>
    <alternativeName>
        <fullName evidence="6">tRNA(Ile2) agmatidine synthetase</fullName>
    </alternativeName>
</protein>
<dbReference type="InterPro" id="IPR024913">
    <property type="entry name" value="tRNA_Ile2__agm2C_synt"/>
</dbReference>
<dbReference type="HAMAP" id="MF_01892">
    <property type="entry name" value="tRNA_Ile2_agm2C_synt"/>
    <property type="match status" value="1"/>
</dbReference>
<dbReference type="RefSeq" id="WP_245747958.1">
    <property type="nucleotide sequence ID" value="NZ_FOUJ01000002.1"/>
</dbReference>
<dbReference type="AlphaFoldDB" id="A0A1I4RCM5"/>
<organism evidence="10 11">
    <name type="scientific">Methanolobus profundi</name>
    <dbReference type="NCBI Taxonomy" id="487685"/>
    <lineage>
        <taxon>Archaea</taxon>
        <taxon>Methanobacteriati</taxon>
        <taxon>Methanobacteriota</taxon>
        <taxon>Stenosarchaea group</taxon>
        <taxon>Methanomicrobia</taxon>
        <taxon>Methanosarcinales</taxon>
        <taxon>Methanosarcinaceae</taxon>
        <taxon>Methanolobus</taxon>
    </lineage>
</organism>
<evidence type="ECO:0000256" key="5">
    <source>
        <dbReference type="ARBA" id="ARBA00022840"/>
    </source>
</evidence>
<dbReference type="Pfam" id="PF22641">
    <property type="entry name" value="TiaS_TCKD"/>
    <property type="match status" value="1"/>
</dbReference>
<evidence type="ECO:0000259" key="7">
    <source>
        <dbReference type="Pfam" id="PF08489"/>
    </source>
</evidence>
<keyword evidence="5 6" id="KW-0067">ATP-binding</keyword>
<dbReference type="PANTHER" id="PTHR40705">
    <property type="entry name" value="TRNA(ILE2) 2-AGMATINYLCYTIDINE SYNTHETASE TIAS"/>
    <property type="match status" value="1"/>
</dbReference>
<dbReference type="Gene3D" id="3.30.70.2200">
    <property type="match status" value="1"/>
</dbReference>
<feature type="domain" description="TiaS-like TCKD" evidence="8">
    <location>
        <begin position="9"/>
        <end position="66"/>
    </location>
</feature>
<evidence type="ECO:0000256" key="1">
    <source>
        <dbReference type="ARBA" id="ARBA00022490"/>
    </source>
</evidence>
<feature type="domain" description="TiaS FLD" evidence="7">
    <location>
        <begin position="147"/>
        <end position="262"/>
    </location>
</feature>
<gene>
    <name evidence="6" type="primary">tiaS</name>
    <name evidence="10" type="ORF">SAMN04488696_1503</name>
</gene>
<evidence type="ECO:0000259" key="8">
    <source>
        <dbReference type="Pfam" id="PF22641"/>
    </source>
</evidence>
<dbReference type="GO" id="GO:0002101">
    <property type="term" value="P:tRNA wobble cytosine modification"/>
    <property type="evidence" value="ECO:0007669"/>
    <property type="project" value="UniProtKB-UniRule"/>
</dbReference>
<comment type="similarity">
    <text evidence="6">Belongs to the TiaS family.</text>
</comment>
<keyword evidence="2 6" id="KW-0436">Ligase</keyword>
<keyword evidence="1 6" id="KW-0963">Cytoplasm</keyword>
<keyword evidence="11" id="KW-1185">Reference proteome</keyword>
<comment type="subcellular location">
    <subcellularLocation>
        <location evidence="6">Cytoplasm</location>
    </subcellularLocation>
</comment>
<dbReference type="Pfam" id="PF08489">
    <property type="entry name" value="TiaS_FLD"/>
    <property type="match status" value="1"/>
</dbReference>
<dbReference type="GO" id="GO:0005524">
    <property type="term" value="F:ATP binding"/>
    <property type="evidence" value="ECO:0007669"/>
    <property type="project" value="UniProtKB-KW"/>
</dbReference>
<name>A0A1I4RCM5_9EURY</name>
<dbReference type="Pfam" id="PF23783">
    <property type="entry name" value="Zn_ribbon_TiaS"/>
    <property type="match status" value="1"/>
</dbReference>
<feature type="domain" description="TiaS C-terminal zinc ribbon" evidence="9">
    <location>
        <begin position="361"/>
        <end position="401"/>
    </location>
</feature>
<dbReference type="CDD" id="cd04482">
    <property type="entry name" value="RPA2_OBF_like"/>
    <property type="match status" value="1"/>
</dbReference>
<evidence type="ECO:0000259" key="9">
    <source>
        <dbReference type="Pfam" id="PF23783"/>
    </source>
</evidence>
<dbReference type="PANTHER" id="PTHR40705:SF1">
    <property type="entry name" value="TRNA(ILE2) 2-AGMATINYLCYTIDINE SYNTHETASE TIAS"/>
    <property type="match status" value="1"/>
</dbReference>
<evidence type="ECO:0000256" key="3">
    <source>
        <dbReference type="ARBA" id="ARBA00022694"/>
    </source>
</evidence>
<accession>A0A1I4RCM5</accession>
<dbReference type="EC" id="6.3.4.22" evidence="6"/>
<keyword evidence="4 6" id="KW-0547">Nucleotide-binding</keyword>